<evidence type="ECO:0000256" key="1">
    <source>
        <dbReference type="SAM" id="Phobius"/>
    </source>
</evidence>
<protein>
    <recommendedName>
        <fullName evidence="2">Guanylate cyclase domain-containing protein</fullName>
    </recommendedName>
</protein>
<accession>A0A1V4AQB8</accession>
<organism evidence="3 4">
    <name type="scientific">Candidatus Brocadia carolinensis</name>
    <dbReference type="NCBI Taxonomy" id="1004156"/>
    <lineage>
        <taxon>Bacteria</taxon>
        <taxon>Pseudomonadati</taxon>
        <taxon>Planctomycetota</taxon>
        <taxon>Candidatus Brocadiia</taxon>
        <taxon>Candidatus Brocadiales</taxon>
        <taxon>Candidatus Brocadiaceae</taxon>
        <taxon>Candidatus Brocadia</taxon>
    </lineage>
</organism>
<dbReference type="InterPro" id="IPR001054">
    <property type="entry name" value="A/G_cyclase"/>
</dbReference>
<dbReference type="GO" id="GO:0009190">
    <property type="term" value="P:cyclic nucleotide biosynthetic process"/>
    <property type="evidence" value="ECO:0007669"/>
    <property type="project" value="InterPro"/>
</dbReference>
<feature type="transmembrane region" description="Helical" evidence="1">
    <location>
        <begin position="340"/>
        <end position="364"/>
    </location>
</feature>
<evidence type="ECO:0000259" key="2">
    <source>
        <dbReference type="PROSITE" id="PS50125"/>
    </source>
</evidence>
<dbReference type="Pfam" id="PF05226">
    <property type="entry name" value="CHASE2"/>
    <property type="match status" value="1"/>
</dbReference>
<gene>
    <name evidence="3" type="ORF">AYP45_15730</name>
</gene>
<sequence length="605" mass="67950">MTFFFSEPTSAEDDKVFAKAIKNASNVVLFGSLRKEKAILTGEQAISPGDIYLEKLVTPIPLFEQSALASAPFPLPRRPVKVSQYWTFKTSAGDMPTIPIVTFQFFALTEYDRFIQLFKKFDTSESGKLPQSRDEVIRSKSMVKVIKTLRDIFKRKPQIPEKMIEEMEKSQFSTTDAEKNRILTSLIKIYQGPDSRYLNYFGPSFTIPTISFYEVLQFSKSNGNAGSMYPRFRNKVVFIGSSGSLTVAQKDSFYTVFSEPNGFDLCGVEIAATAFANLLEDMPIQPLRLYACFAIIFLWGFALGIVCLRLPSLISAGSVSGISALYLLIALHQFTNTGAWYPLIIPLFFQAPLAFFSALVCRYIETHKERRNIRTAFKYYIPDEIVDQLTKNVEGLKTHGQVVYGTCLSTDAEQYTSLSEAMSPGELGVFMNKYYETIFEPIRKHGGMITNVVGDAAMAIWIEMRPEEKRRTHACFSALDIERGVCRFNQTSPYTQLPTRIGLHSGQVLLGNIGAGDHYEYRPVGDIVNTASRIEGLNKYLGTRILASEEVITQLDNFFSTGNRKIPVGWKIKASGNIRIVIPERRIGSKAEGPLSILLRCTRCV</sequence>
<keyword evidence="1" id="KW-0472">Membrane</keyword>
<dbReference type="EMBL" id="AYTS01000159">
    <property type="protein sequence ID" value="OOP55279.1"/>
    <property type="molecule type" value="Genomic_DNA"/>
</dbReference>
<dbReference type="GO" id="GO:0035556">
    <property type="term" value="P:intracellular signal transduction"/>
    <property type="evidence" value="ECO:0007669"/>
    <property type="project" value="InterPro"/>
</dbReference>
<evidence type="ECO:0000313" key="4">
    <source>
        <dbReference type="Proteomes" id="UP000189681"/>
    </source>
</evidence>
<dbReference type="InterPro" id="IPR050697">
    <property type="entry name" value="Adenylyl/Guanylyl_Cyclase_3/4"/>
</dbReference>
<proteinExistence type="predicted"/>
<feature type="domain" description="Guanylate cyclase" evidence="2">
    <location>
        <begin position="406"/>
        <end position="535"/>
    </location>
</feature>
<feature type="transmembrane region" description="Helical" evidence="1">
    <location>
        <begin position="313"/>
        <end position="334"/>
    </location>
</feature>
<name>A0A1V4AQB8_9BACT</name>
<dbReference type="GO" id="GO:0004016">
    <property type="term" value="F:adenylate cyclase activity"/>
    <property type="evidence" value="ECO:0007669"/>
    <property type="project" value="UniProtKB-ARBA"/>
</dbReference>
<dbReference type="PANTHER" id="PTHR43081:SF1">
    <property type="entry name" value="ADENYLATE CYCLASE, TERMINAL-DIFFERENTIATION SPECIFIC"/>
    <property type="match status" value="1"/>
</dbReference>
<reference evidence="3 4" key="1">
    <citation type="journal article" date="2017" name="Water Res.">
        <title>Discovery and metagenomic analysis of an anammox bacterial enrichment related to Candidatus "Brocadia caroliniensis" in a full-scale glycerol-fed nitritation-denitritation separate centrate treatment process.</title>
        <authorList>
            <person name="Park H."/>
            <person name="Brotto A.C."/>
            <person name="van Loosdrecht M.C."/>
            <person name="Chandran K."/>
        </authorList>
    </citation>
    <scope>NUCLEOTIDE SEQUENCE [LARGE SCALE GENOMIC DNA]</scope>
    <source>
        <strain evidence="3">26THWARD</strain>
    </source>
</reference>
<evidence type="ECO:0000313" key="3">
    <source>
        <dbReference type="EMBL" id="OOP55279.1"/>
    </source>
</evidence>
<dbReference type="Proteomes" id="UP000189681">
    <property type="component" value="Unassembled WGS sequence"/>
</dbReference>
<dbReference type="Gene3D" id="3.30.70.1230">
    <property type="entry name" value="Nucleotide cyclase"/>
    <property type="match status" value="1"/>
</dbReference>
<feature type="transmembrane region" description="Helical" evidence="1">
    <location>
        <begin position="287"/>
        <end position="306"/>
    </location>
</feature>
<dbReference type="Pfam" id="PF00211">
    <property type="entry name" value="Guanylate_cyc"/>
    <property type="match status" value="1"/>
</dbReference>
<comment type="caution">
    <text evidence="3">The sequence shown here is derived from an EMBL/GenBank/DDBJ whole genome shotgun (WGS) entry which is preliminary data.</text>
</comment>
<dbReference type="CDD" id="cd07302">
    <property type="entry name" value="CHD"/>
    <property type="match status" value="1"/>
</dbReference>
<keyword evidence="1" id="KW-0812">Transmembrane</keyword>
<dbReference type="AlphaFoldDB" id="A0A1V4AQB8"/>
<dbReference type="SUPFAM" id="SSF55073">
    <property type="entry name" value="Nucleotide cyclase"/>
    <property type="match status" value="1"/>
</dbReference>
<dbReference type="InterPro" id="IPR029787">
    <property type="entry name" value="Nucleotide_cyclase"/>
</dbReference>
<keyword evidence="1" id="KW-1133">Transmembrane helix</keyword>
<dbReference type="SMART" id="SM00044">
    <property type="entry name" value="CYCc"/>
    <property type="match status" value="1"/>
</dbReference>
<dbReference type="PROSITE" id="PS50125">
    <property type="entry name" value="GUANYLATE_CYCLASE_2"/>
    <property type="match status" value="1"/>
</dbReference>
<dbReference type="STRING" id="1004156.AYP45_15730"/>
<dbReference type="PANTHER" id="PTHR43081">
    <property type="entry name" value="ADENYLATE CYCLASE, TERMINAL-DIFFERENTIATION SPECIFIC-RELATED"/>
    <property type="match status" value="1"/>
</dbReference>
<dbReference type="InterPro" id="IPR007890">
    <property type="entry name" value="CHASE2"/>
</dbReference>